<dbReference type="Gene3D" id="3.40.50.720">
    <property type="entry name" value="NAD(P)-binding Rossmann-like Domain"/>
    <property type="match status" value="1"/>
</dbReference>
<dbReference type="InterPro" id="IPR002347">
    <property type="entry name" value="SDR_fam"/>
</dbReference>
<dbReference type="InterPro" id="IPR036291">
    <property type="entry name" value="NAD(P)-bd_dom_sf"/>
</dbReference>
<dbReference type="Pfam" id="PF00106">
    <property type="entry name" value="adh_short"/>
    <property type="match status" value="1"/>
</dbReference>
<dbReference type="SUPFAM" id="SSF51735">
    <property type="entry name" value="NAD(P)-binding Rossmann-fold domains"/>
    <property type="match status" value="1"/>
</dbReference>
<dbReference type="AlphaFoldDB" id="A0A9W6PB54"/>
<sequence length="321" mass="33152">MPRWSAADIPDQSGRTALVTGAGGGLGLRVALHLAQRGCRVLMAVRDTTRGEAALDLLRAQVPGAAAELVEVDLADLESVRKGAAEAAERTDALDLLVDNAGVMAVPRRTLSAQGFELQLATNHLGHFALTGLLLPLLEAAPSARVVAVSSIMHKSGRLDFTDLQAERRYSPMTAYNAAKLANAVFAVEFQRRLGAAGSPVIAVGAHPGVATTELGRKGSRLGGGGTLGALFDAFAQIAGHSAEAGALPLLRAATDPGVRGGEYYGPAGLGGLRGAPVSCAYHRRAYDPETGRRLWAESERLTNVTYDLPPAPSGGPAGPS</sequence>
<keyword evidence="3" id="KW-1185">Reference proteome</keyword>
<dbReference type="PANTHER" id="PTHR43157:SF31">
    <property type="entry name" value="PHOSPHATIDYLINOSITOL-GLYCAN BIOSYNTHESIS CLASS F PROTEIN"/>
    <property type="match status" value="1"/>
</dbReference>
<accession>A0A9W6PB54</accession>
<keyword evidence="1" id="KW-0560">Oxidoreductase</keyword>
<evidence type="ECO:0000313" key="3">
    <source>
        <dbReference type="Proteomes" id="UP001165092"/>
    </source>
</evidence>
<evidence type="ECO:0000313" key="2">
    <source>
        <dbReference type="EMBL" id="GLU50287.1"/>
    </source>
</evidence>
<evidence type="ECO:0000256" key="1">
    <source>
        <dbReference type="ARBA" id="ARBA00023002"/>
    </source>
</evidence>
<dbReference type="PRINTS" id="PR00081">
    <property type="entry name" value="GDHRDH"/>
</dbReference>
<gene>
    <name evidence="2" type="ORF">Nans01_46380</name>
</gene>
<organism evidence="2 3">
    <name type="scientific">Nocardiopsis ansamitocini</name>
    <dbReference type="NCBI Taxonomy" id="1670832"/>
    <lineage>
        <taxon>Bacteria</taxon>
        <taxon>Bacillati</taxon>
        <taxon>Actinomycetota</taxon>
        <taxon>Actinomycetes</taxon>
        <taxon>Streptosporangiales</taxon>
        <taxon>Nocardiopsidaceae</taxon>
        <taxon>Nocardiopsis</taxon>
    </lineage>
</organism>
<dbReference type="Proteomes" id="UP001165092">
    <property type="component" value="Unassembled WGS sequence"/>
</dbReference>
<reference evidence="2" key="1">
    <citation type="submission" date="2023-02" db="EMBL/GenBank/DDBJ databases">
        <title>Nocardiopsis ansamitocini NBRC 112285.</title>
        <authorList>
            <person name="Ichikawa N."/>
            <person name="Sato H."/>
            <person name="Tonouchi N."/>
        </authorList>
    </citation>
    <scope>NUCLEOTIDE SEQUENCE</scope>
    <source>
        <strain evidence="2">NBRC 112285</strain>
    </source>
</reference>
<dbReference type="EMBL" id="BSQG01000013">
    <property type="protein sequence ID" value="GLU50287.1"/>
    <property type="molecule type" value="Genomic_DNA"/>
</dbReference>
<protein>
    <submittedName>
        <fullName evidence="2">Short-chain dehydrogenase</fullName>
    </submittedName>
</protein>
<dbReference type="NCBIfam" id="NF004846">
    <property type="entry name" value="PRK06197.1"/>
    <property type="match status" value="1"/>
</dbReference>
<proteinExistence type="predicted"/>
<dbReference type="PANTHER" id="PTHR43157">
    <property type="entry name" value="PHOSPHATIDYLINOSITOL-GLYCAN BIOSYNTHESIS CLASS F PROTEIN-RELATED"/>
    <property type="match status" value="1"/>
</dbReference>
<name>A0A9W6PB54_9ACTN</name>
<comment type="caution">
    <text evidence="2">The sequence shown here is derived from an EMBL/GenBank/DDBJ whole genome shotgun (WGS) entry which is preliminary data.</text>
</comment>
<dbReference type="GO" id="GO:0016491">
    <property type="term" value="F:oxidoreductase activity"/>
    <property type="evidence" value="ECO:0007669"/>
    <property type="project" value="UniProtKB-KW"/>
</dbReference>